<dbReference type="Gene3D" id="3.40.50.300">
    <property type="entry name" value="P-loop containing nucleotide triphosphate hydrolases"/>
    <property type="match status" value="1"/>
</dbReference>
<protein>
    <recommendedName>
        <fullName evidence="1">AAA+ ATPase domain-containing protein</fullName>
    </recommendedName>
</protein>
<name>A0A7Y0HU90_9BIFI</name>
<gene>
    <name evidence="2" type="ORF">G1C95_1661</name>
</gene>
<dbReference type="Pfam" id="PF20720">
    <property type="entry name" value="nSTAND3"/>
    <property type="match status" value="1"/>
</dbReference>
<evidence type="ECO:0000259" key="1">
    <source>
        <dbReference type="SMART" id="SM00382"/>
    </source>
</evidence>
<sequence>MGRLNVIQSELKQLDGGLFQKLAEAYVCRKLGLRFITTLGSQPGTNKPTKGIPDAHSLTDSEAILIPFTTAQCDSYKKLKRDIEECISVRIPEGRSRRIVCCHLVWRLTPEQEGKLKELHPQVELLGPSIIAMDLAHKYYDLAADYLHIHVGVDALVTPAGWVEREERRGYATPQSGLIRNREKELVEFRDAFARSQIIVIHGPSGSGKTRLALELVNQYAHDKQVGSYVLSKMHGVGVAEDVNAFLSEGEAVLLVDDAQQCDGLDAVLETVVKNTRLRVVLTVREYAFKHLMKNVRSSVRYEEFFLKPLEDEDVEALLRDDYEITNPFFLEKIRKIARGNLRLAIMASLCAKRDGYSGIESAYEIMDLFYRGLVNGLKKDDLTLLSYLSVHSPCDLKENDPVYGNLLLSGMSHSVMVQRARVLHDRNILDLLEGPDGTIAIKFEQLNLRDYCIYKAIFEEHLIDLDVFIARFIFEERAKVVVVLNVLISVFGDEQTLSHITSECEKVWRESVTRPDAERCEIMDVLHPLIPDDAYRYACNEIDEMSVSVIPISEQGNYGREATGVVPVSLAILCGLKNLDRYPDAIPVLLDGVEKGCFRLGDYKSAVEGPLAINMHSAGGELRYEFKLLDEMLRRAIENPDSRNLQFFGLKLCEQYLALSHVSTEADEGGTIRFFSIEMPKTEAVLDLRDRAIAFLCTLLGVSDYRADAAKVLFPHVGICKKGSVDEDVRFFLESGIKSFLRAMPDDYVPVSREERELVYRCSLACEALSAEGREKVRSILPPAYFDREELMKSFRPDEDEILSVTKDWGTRRFEAVLRVNQGMWQRQELDQYDAGSLIDRVFMSLLAEDRPPIDVEKTFGFFCDLHDADQKISLGPVIVERIAQRIGWRLMLDQMQAHGLSALAAIGIAAAPSEFLTENDHDILIAMAESGQIMMHIDDVIGIEAKSVGFARTYCAAVKDPLLSRPGYASFFFQSLFGSDDLLAFLDTCFGSDLEDLMEIYGSNILDDHFDYFGVLFRYLDERGADPIGCLIKQLEGADSSCNRCKLIRRMGHASGLCDSKERVLEAIQRLISCSEFPEYDVYDLLSYNEYLENDFDVSGFIFDVLERGLNVGDVPKYYSIVLSDIPFKDRAEPYVSLLSKDPEGKFLSILPFGSSSYVGSGEEGFASAYREEIEIIESISKSLPRDSRFSSHRGRLHEIVQAKKREIERERWRKFHESI</sequence>
<proteinExistence type="predicted"/>
<comment type="caution">
    <text evidence="2">The sequence shown here is derived from an EMBL/GenBank/DDBJ whole genome shotgun (WGS) entry which is preliminary data.</text>
</comment>
<dbReference type="InterPro" id="IPR003593">
    <property type="entry name" value="AAA+_ATPase"/>
</dbReference>
<dbReference type="Proteomes" id="UP000532194">
    <property type="component" value="Unassembled WGS sequence"/>
</dbReference>
<dbReference type="InterPro" id="IPR049050">
    <property type="entry name" value="nSTAND3"/>
</dbReference>
<reference evidence="2 3" key="1">
    <citation type="submission" date="2020-02" db="EMBL/GenBank/DDBJ databases">
        <title>Characterization of phylogenetic diversity of novel bifidobacterial species isolated in Czech ZOOs.</title>
        <authorList>
            <person name="Lugli G.A."/>
            <person name="Vera N.B."/>
            <person name="Ventura M."/>
        </authorList>
    </citation>
    <scope>NUCLEOTIDE SEQUENCE [LARGE SCALE GENOMIC DNA]</scope>
    <source>
        <strain evidence="2 3">DSM 109957</strain>
    </source>
</reference>
<evidence type="ECO:0000313" key="2">
    <source>
        <dbReference type="EMBL" id="NMM94474.1"/>
    </source>
</evidence>
<dbReference type="AlphaFoldDB" id="A0A7Y0HU90"/>
<feature type="domain" description="AAA+ ATPase" evidence="1">
    <location>
        <begin position="195"/>
        <end position="310"/>
    </location>
</feature>
<dbReference type="InterPro" id="IPR027417">
    <property type="entry name" value="P-loop_NTPase"/>
</dbReference>
<organism evidence="2 3">
    <name type="scientific">Bifidobacterium oedipodis</name>
    <dbReference type="NCBI Taxonomy" id="2675322"/>
    <lineage>
        <taxon>Bacteria</taxon>
        <taxon>Bacillati</taxon>
        <taxon>Actinomycetota</taxon>
        <taxon>Actinomycetes</taxon>
        <taxon>Bifidobacteriales</taxon>
        <taxon>Bifidobacteriaceae</taxon>
        <taxon>Bifidobacterium</taxon>
    </lineage>
</organism>
<accession>A0A7Y0HU90</accession>
<dbReference type="EMBL" id="JAAIII010000004">
    <property type="protein sequence ID" value="NMM94474.1"/>
    <property type="molecule type" value="Genomic_DNA"/>
</dbReference>
<keyword evidence="3" id="KW-1185">Reference proteome</keyword>
<dbReference type="SMART" id="SM00382">
    <property type="entry name" value="AAA"/>
    <property type="match status" value="1"/>
</dbReference>
<dbReference type="RefSeq" id="WP_169172480.1">
    <property type="nucleotide sequence ID" value="NZ_JAAIII010000004.1"/>
</dbReference>
<evidence type="ECO:0000313" key="3">
    <source>
        <dbReference type="Proteomes" id="UP000532194"/>
    </source>
</evidence>
<dbReference type="SUPFAM" id="SSF52540">
    <property type="entry name" value="P-loop containing nucleoside triphosphate hydrolases"/>
    <property type="match status" value="1"/>
</dbReference>